<dbReference type="RefSeq" id="WP_188039585.1">
    <property type="nucleotide sequence ID" value="NZ_JACVHF010000006.1"/>
</dbReference>
<keyword evidence="2" id="KW-0969">Cilium</keyword>
<comment type="caution">
    <text evidence="2">The sequence shown here is derived from an EMBL/GenBank/DDBJ whole genome shotgun (WGS) entry which is preliminary data.</text>
</comment>
<keyword evidence="2" id="KW-0966">Cell projection</keyword>
<sequence length="102" mass="11056">MIISSNQIQHVLQVYGAKRLEKGSGMAETSRVKGSGQDTVNVSEEARLLQAAMKAVREAPEEREQIVNTLGQAVRSGTYSVTGDQIAEKLLGRDLVDRLGSE</sequence>
<protein>
    <submittedName>
        <fullName evidence="2">Flagellar biosynthesis anti-sigma factor FlgM</fullName>
    </submittedName>
</protein>
<evidence type="ECO:0000259" key="1">
    <source>
        <dbReference type="Pfam" id="PF04316"/>
    </source>
</evidence>
<dbReference type="Proteomes" id="UP000617402">
    <property type="component" value="Unassembled WGS sequence"/>
</dbReference>
<accession>A0ABR7T105</accession>
<feature type="domain" description="Anti-sigma-28 factor FlgM C-terminal" evidence="1">
    <location>
        <begin position="38"/>
        <end position="91"/>
    </location>
</feature>
<dbReference type="Pfam" id="PF04316">
    <property type="entry name" value="FlgM"/>
    <property type="match status" value="1"/>
</dbReference>
<dbReference type="EMBL" id="JACVHF010000006">
    <property type="protein sequence ID" value="MBC9784469.1"/>
    <property type="molecule type" value="Genomic_DNA"/>
</dbReference>
<evidence type="ECO:0000313" key="3">
    <source>
        <dbReference type="Proteomes" id="UP000617402"/>
    </source>
</evidence>
<name>A0ABR7T105_HELCL</name>
<organism evidence="2 3">
    <name type="scientific">Heliobacterium chlorum</name>
    <dbReference type="NCBI Taxonomy" id="2698"/>
    <lineage>
        <taxon>Bacteria</taxon>
        <taxon>Bacillati</taxon>
        <taxon>Bacillota</taxon>
        <taxon>Clostridia</taxon>
        <taxon>Eubacteriales</taxon>
        <taxon>Heliobacteriaceae</taxon>
        <taxon>Heliobacterium</taxon>
    </lineage>
</organism>
<reference evidence="2 3" key="1">
    <citation type="submission" date="2020-07" db="EMBL/GenBank/DDBJ databases">
        <title>Draft whole-genome sequence of Heliobacterium chlorum DSM 3682, type strain.</title>
        <authorList>
            <person name="Kyndt J.A."/>
            <person name="Meyer T.E."/>
            <person name="Imhoff J.F."/>
        </authorList>
    </citation>
    <scope>NUCLEOTIDE SEQUENCE [LARGE SCALE GENOMIC DNA]</scope>
    <source>
        <strain evidence="2 3">DSM 3682</strain>
    </source>
</reference>
<proteinExistence type="predicted"/>
<dbReference type="InterPro" id="IPR035890">
    <property type="entry name" value="Anti-sigma-28_factor_FlgM_sf"/>
</dbReference>
<evidence type="ECO:0000313" key="2">
    <source>
        <dbReference type="EMBL" id="MBC9784469.1"/>
    </source>
</evidence>
<keyword evidence="2" id="KW-0282">Flagellum</keyword>
<dbReference type="InterPro" id="IPR031316">
    <property type="entry name" value="FlgM_C"/>
</dbReference>
<gene>
    <name evidence="2" type="ORF">H1S01_08085</name>
</gene>
<dbReference type="SUPFAM" id="SSF101498">
    <property type="entry name" value="Anti-sigma factor FlgM"/>
    <property type="match status" value="1"/>
</dbReference>
<keyword evidence="3" id="KW-1185">Reference proteome</keyword>